<dbReference type="PANTHER" id="PTHR42775">
    <property type="entry name" value="PERMEASE RV2963-RELATED"/>
    <property type="match status" value="1"/>
</dbReference>
<evidence type="ECO:0000313" key="9">
    <source>
        <dbReference type="Proteomes" id="UP000708298"/>
    </source>
</evidence>
<keyword evidence="3" id="KW-1003">Cell membrane</keyword>
<comment type="similarity">
    <text evidence="2">Belongs to the UPF0718 family.</text>
</comment>
<organism evidence="8 9">
    <name type="scientific">Acidisoma silvae</name>
    <dbReference type="NCBI Taxonomy" id="2802396"/>
    <lineage>
        <taxon>Bacteria</taxon>
        <taxon>Pseudomonadati</taxon>
        <taxon>Pseudomonadota</taxon>
        <taxon>Alphaproteobacteria</taxon>
        <taxon>Acetobacterales</taxon>
        <taxon>Acidocellaceae</taxon>
        <taxon>Acidisoma</taxon>
    </lineage>
</organism>
<feature type="transmembrane region" description="Helical" evidence="7">
    <location>
        <begin position="338"/>
        <end position="361"/>
    </location>
</feature>
<dbReference type="GO" id="GO:0005886">
    <property type="term" value="C:plasma membrane"/>
    <property type="evidence" value="ECO:0007669"/>
    <property type="project" value="UniProtKB-SubCell"/>
</dbReference>
<keyword evidence="4 7" id="KW-0812">Transmembrane</keyword>
<evidence type="ECO:0000256" key="2">
    <source>
        <dbReference type="ARBA" id="ARBA00006386"/>
    </source>
</evidence>
<dbReference type="Pfam" id="PF03773">
    <property type="entry name" value="ArsP_1"/>
    <property type="match status" value="1"/>
</dbReference>
<feature type="transmembrane region" description="Helical" evidence="7">
    <location>
        <begin position="12"/>
        <end position="36"/>
    </location>
</feature>
<evidence type="ECO:0000256" key="7">
    <source>
        <dbReference type="SAM" id="Phobius"/>
    </source>
</evidence>
<feature type="transmembrane region" description="Helical" evidence="7">
    <location>
        <begin position="234"/>
        <end position="253"/>
    </location>
</feature>
<feature type="transmembrane region" description="Helical" evidence="7">
    <location>
        <begin position="87"/>
        <end position="112"/>
    </location>
</feature>
<evidence type="ECO:0000256" key="3">
    <source>
        <dbReference type="ARBA" id="ARBA00022475"/>
    </source>
</evidence>
<keyword evidence="6 7" id="KW-0472">Membrane</keyword>
<feature type="transmembrane region" description="Helical" evidence="7">
    <location>
        <begin position="57"/>
        <end position="75"/>
    </location>
</feature>
<evidence type="ECO:0000313" key="8">
    <source>
        <dbReference type="EMBL" id="MCB8873658.1"/>
    </source>
</evidence>
<dbReference type="AlphaFoldDB" id="A0A963YMR4"/>
<feature type="transmembrane region" description="Helical" evidence="7">
    <location>
        <begin position="199"/>
        <end position="222"/>
    </location>
</feature>
<evidence type="ECO:0000256" key="4">
    <source>
        <dbReference type="ARBA" id="ARBA00022692"/>
    </source>
</evidence>
<comment type="subcellular location">
    <subcellularLocation>
        <location evidence="1">Cell membrane</location>
        <topology evidence="1">Multi-pass membrane protein</topology>
    </subcellularLocation>
</comment>
<keyword evidence="9" id="KW-1185">Reference proteome</keyword>
<sequence length="392" mass="42073">MSAFLNDLGRAAMLIIGMVWQVGWSLVLGFAISALLQTLVSKQGMQKALGRNGPKEIILATLAGAASSSCSYASAAVSRTLFKRGAALVPSLAFLFASTNLVIELGVVLLLLMGWQFMAGEWIGGVVLIGILALLVKLTYPAQLVEAARRFPEAGGHGHDHGAMAEAPGSVWQKLGRRETWVHASHSFVMDWRMLWKDIVLGFVIAGILGAFVPDGVWQFLFVKGASPWIQVPANALLGPIVAMLSFVCSIGNVPMAAILWGSGVSFGGVLAFLFADLIVLPLLDVYRRTYGWKMAAYIGGVFYATMVIAALIMDLAFNGLGWIPARNPHAAAMMAHFSINYTFVLNLLFGLVAVGALVLAKRNPMRMAPRHCCGGGRAKLPAMDEHAHHHH</sequence>
<reference evidence="8" key="1">
    <citation type="journal article" date="2021" name="Microorganisms">
        <title>Acidisoma silvae sp. nov. and Acidisomacellulosilytica sp. nov., Two Acidophilic Bacteria Isolated from Decaying Wood, Hydrolyzing Cellulose and Producing Poly-3-hydroxybutyrate.</title>
        <authorList>
            <person name="Mieszkin S."/>
            <person name="Pouder E."/>
            <person name="Uroz S."/>
            <person name="Simon-Colin C."/>
            <person name="Alain K."/>
        </authorList>
    </citation>
    <scope>NUCLEOTIDE SEQUENCE</scope>
    <source>
        <strain evidence="8">HW T2.11</strain>
    </source>
</reference>
<dbReference type="RefSeq" id="WP_227319345.1">
    <property type="nucleotide sequence ID" value="NZ_JAESVB010000001.1"/>
</dbReference>
<accession>A0A963YMR4</accession>
<evidence type="ECO:0000256" key="6">
    <source>
        <dbReference type="ARBA" id="ARBA00023136"/>
    </source>
</evidence>
<comment type="caution">
    <text evidence="8">The sequence shown here is derived from an EMBL/GenBank/DDBJ whole genome shotgun (WGS) entry which is preliminary data.</text>
</comment>
<keyword evidence="5 7" id="KW-1133">Transmembrane helix</keyword>
<dbReference type="Proteomes" id="UP000708298">
    <property type="component" value="Unassembled WGS sequence"/>
</dbReference>
<dbReference type="EMBL" id="JAESVB010000001">
    <property type="protein sequence ID" value="MCB8873658.1"/>
    <property type="molecule type" value="Genomic_DNA"/>
</dbReference>
<evidence type="ECO:0000256" key="5">
    <source>
        <dbReference type="ARBA" id="ARBA00022989"/>
    </source>
</evidence>
<feature type="transmembrane region" description="Helical" evidence="7">
    <location>
        <begin position="119"/>
        <end position="140"/>
    </location>
</feature>
<feature type="transmembrane region" description="Helical" evidence="7">
    <location>
        <begin position="259"/>
        <end position="284"/>
    </location>
</feature>
<feature type="transmembrane region" description="Helical" evidence="7">
    <location>
        <begin position="296"/>
        <end position="318"/>
    </location>
</feature>
<evidence type="ECO:0000256" key="1">
    <source>
        <dbReference type="ARBA" id="ARBA00004651"/>
    </source>
</evidence>
<gene>
    <name evidence="8" type="ORF">ASILVAE211_00580</name>
</gene>
<reference evidence="8" key="2">
    <citation type="submission" date="2021-01" db="EMBL/GenBank/DDBJ databases">
        <authorList>
            <person name="Mieszkin S."/>
            <person name="Pouder E."/>
            <person name="Alain K."/>
        </authorList>
    </citation>
    <scope>NUCLEOTIDE SEQUENCE</scope>
    <source>
        <strain evidence="8">HW T2.11</strain>
    </source>
</reference>
<protein>
    <submittedName>
        <fullName evidence="8">Permease</fullName>
    </submittedName>
</protein>
<proteinExistence type="inferred from homology"/>
<dbReference type="InterPro" id="IPR005524">
    <property type="entry name" value="DUF318"/>
</dbReference>
<dbReference type="PANTHER" id="PTHR42775:SF1">
    <property type="entry name" value="PERMEASE RV2963-RELATED"/>
    <property type="match status" value="1"/>
</dbReference>
<name>A0A963YMR4_9PROT</name>
<dbReference type="InterPro" id="IPR053166">
    <property type="entry name" value="UPF0718_permease"/>
</dbReference>